<keyword evidence="1" id="KW-1185">Reference proteome</keyword>
<dbReference type="WBParaSite" id="Pan_g18534.t1">
    <property type="protein sequence ID" value="Pan_g18534.t1"/>
    <property type="gene ID" value="Pan_g18534"/>
</dbReference>
<dbReference type="Proteomes" id="UP000492821">
    <property type="component" value="Unassembled WGS sequence"/>
</dbReference>
<evidence type="ECO:0000313" key="1">
    <source>
        <dbReference type="Proteomes" id="UP000492821"/>
    </source>
</evidence>
<proteinExistence type="predicted"/>
<reference evidence="1" key="1">
    <citation type="journal article" date="2013" name="Genetics">
        <title>The draft genome and transcriptome of Panagrellus redivivus are shaped by the harsh demands of a free-living lifestyle.</title>
        <authorList>
            <person name="Srinivasan J."/>
            <person name="Dillman A.R."/>
            <person name="Macchietto M.G."/>
            <person name="Heikkinen L."/>
            <person name="Lakso M."/>
            <person name="Fracchia K.M."/>
            <person name="Antoshechkin I."/>
            <person name="Mortazavi A."/>
            <person name="Wong G."/>
            <person name="Sternberg P.W."/>
        </authorList>
    </citation>
    <scope>NUCLEOTIDE SEQUENCE [LARGE SCALE GENOMIC DNA]</scope>
    <source>
        <strain evidence="1">MT8872</strain>
    </source>
</reference>
<reference evidence="2" key="2">
    <citation type="submission" date="2020-10" db="UniProtKB">
        <authorList>
            <consortium name="WormBaseParasite"/>
        </authorList>
    </citation>
    <scope>IDENTIFICATION</scope>
</reference>
<protein>
    <submittedName>
        <fullName evidence="2">BRF1 domain-containing protein</fullName>
    </submittedName>
</protein>
<dbReference type="AlphaFoldDB" id="A0A7E4VBS8"/>
<accession>A0A7E4VBS8</accession>
<organism evidence="1 2">
    <name type="scientific">Panagrellus redivivus</name>
    <name type="common">Microworm</name>
    <dbReference type="NCBI Taxonomy" id="6233"/>
    <lineage>
        <taxon>Eukaryota</taxon>
        <taxon>Metazoa</taxon>
        <taxon>Ecdysozoa</taxon>
        <taxon>Nematoda</taxon>
        <taxon>Chromadorea</taxon>
        <taxon>Rhabditida</taxon>
        <taxon>Tylenchina</taxon>
        <taxon>Panagrolaimomorpha</taxon>
        <taxon>Panagrolaimoidea</taxon>
        <taxon>Panagrolaimidae</taxon>
        <taxon>Panagrellus</taxon>
    </lineage>
</organism>
<evidence type="ECO:0000313" key="2">
    <source>
        <dbReference type="WBParaSite" id="Pan_g18534.t1"/>
    </source>
</evidence>
<name>A0A7E4VBS8_PANRE</name>
<sequence length="71" mass="8081">MKFNTVPYLSANEVLVTHPRVEDDGPMAEGCADRVDEELYNALRGETDEQIWDEKRRDRKSIKQACAGKPS</sequence>